<proteinExistence type="predicted"/>
<dbReference type="Pfam" id="PF17827">
    <property type="entry name" value="PrmC_N"/>
    <property type="match status" value="1"/>
</dbReference>
<dbReference type="PANTHER" id="PTHR18895:SF74">
    <property type="entry name" value="MTRF1L RELEASE FACTOR GLUTAMINE METHYLTRANSFERASE"/>
    <property type="match status" value="1"/>
</dbReference>
<dbReference type="Gene3D" id="3.40.50.150">
    <property type="entry name" value="Vaccinia Virus protein VP39"/>
    <property type="match status" value="1"/>
</dbReference>
<gene>
    <name evidence="2" type="ORF">OBE_04137</name>
</gene>
<name>K1TJK3_9ZZZZ</name>
<reference evidence="2" key="1">
    <citation type="journal article" date="2013" name="Environ. Microbiol.">
        <title>Microbiota from the distal guts of lean and obese adolescents exhibit partial functional redundancy besides clear differences in community structure.</title>
        <authorList>
            <person name="Ferrer M."/>
            <person name="Ruiz A."/>
            <person name="Lanza F."/>
            <person name="Haange S.B."/>
            <person name="Oberbach A."/>
            <person name="Till H."/>
            <person name="Bargiela R."/>
            <person name="Campoy C."/>
            <person name="Segura M.T."/>
            <person name="Richter M."/>
            <person name="von Bergen M."/>
            <person name="Seifert J."/>
            <person name="Suarez A."/>
        </authorList>
    </citation>
    <scope>NUCLEOTIDE SEQUENCE</scope>
</reference>
<dbReference type="GO" id="GO:0008168">
    <property type="term" value="F:methyltransferase activity"/>
    <property type="evidence" value="ECO:0007669"/>
    <property type="project" value="UniProtKB-KW"/>
</dbReference>
<keyword evidence="2" id="KW-0808">Transferase</keyword>
<dbReference type="InterPro" id="IPR029063">
    <property type="entry name" value="SAM-dependent_MTases_sf"/>
</dbReference>
<sequence>MKIKEALQECRKILQSNKIEDYHTISKELLKYVLNVNETYLVINMENELPIEQENILKSCINKIIHGTPLQYITGKQEFMGIEFEVNENVLIPQPDTEILVEETLKIIKNMD</sequence>
<dbReference type="SUPFAM" id="SSF53335">
    <property type="entry name" value="S-adenosyl-L-methionine-dependent methyltransferases"/>
    <property type="match status" value="1"/>
</dbReference>
<protein>
    <submittedName>
        <fullName evidence="2">Protein-(Glutamine-N5) methyltransferase, release factor-specific</fullName>
    </submittedName>
</protein>
<dbReference type="InterPro" id="IPR040758">
    <property type="entry name" value="PrmC_N"/>
</dbReference>
<comment type="caution">
    <text evidence="2">The sequence shown here is derived from an EMBL/GenBank/DDBJ whole genome shotgun (WGS) entry which is preliminary data.</text>
</comment>
<dbReference type="GO" id="GO:0032259">
    <property type="term" value="P:methylation"/>
    <property type="evidence" value="ECO:0007669"/>
    <property type="project" value="UniProtKB-KW"/>
</dbReference>
<dbReference type="AlphaFoldDB" id="K1TJK3"/>
<dbReference type="Gene3D" id="1.10.8.10">
    <property type="entry name" value="DNA helicase RuvA subunit, C-terminal domain"/>
    <property type="match status" value="1"/>
</dbReference>
<evidence type="ECO:0000259" key="1">
    <source>
        <dbReference type="Pfam" id="PF17827"/>
    </source>
</evidence>
<dbReference type="EMBL" id="AJWZ01002810">
    <property type="protein sequence ID" value="EKC69948.1"/>
    <property type="molecule type" value="Genomic_DNA"/>
</dbReference>
<dbReference type="InterPro" id="IPR050320">
    <property type="entry name" value="N5-glutamine_MTase"/>
</dbReference>
<evidence type="ECO:0000313" key="2">
    <source>
        <dbReference type="EMBL" id="EKC69948.1"/>
    </source>
</evidence>
<feature type="domain" description="Release factor glutamine methyltransferase N-terminal" evidence="1">
    <location>
        <begin position="5"/>
        <end position="75"/>
    </location>
</feature>
<keyword evidence="2" id="KW-0489">Methyltransferase</keyword>
<accession>K1TJK3</accession>
<dbReference type="PANTHER" id="PTHR18895">
    <property type="entry name" value="HEMK METHYLTRANSFERASE"/>
    <property type="match status" value="1"/>
</dbReference>
<organism evidence="2">
    <name type="scientific">human gut metagenome</name>
    <dbReference type="NCBI Taxonomy" id="408170"/>
    <lineage>
        <taxon>unclassified sequences</taxon>
        <taxon>metagenomes</taxon>
        <taxon>organismal metagenomes</taxon>
    </lineage>
</organism>